<feature type="transmembrane region" description="Helical" evidence="1">
    <location>
        <begin position="149"/>
        <end position="168"/>
    </location>
</feature>
<dbReference type="AlphaFoldDB" id="A0A7V8NPK4"/>
<name>A0A7V8NPK4_9BACT</name>
<feature type="non-terminal residue" evidence="2">
    <location>
        <position position="382"/>
    </location>
</feature>
<gene>
    <name evidence="2" type="ORF">HRJ53_09075</name>
</gene>
<keyword evidence="1" id="KW-0812">Transmembrane</keyword>
<dbReference type="GO" id="GO:0016301">
    <property type="term" value="F:kinase activity"/>
    <property type="evidence" value="ECO:0007669"/>
    <property type="project" value="UniProtKB-KW"/>
</dbReference>
<keyword evidence="3" id="KW-1185">Reference proteome</keyword>
<feature type="transmembrane region" description="Helical" evidence="1">
    <location>
        <begin position="123"/>
        <end position="143"/>
    </location>
</feature>
<proteinExistence type="predicted"/>
<evidence type="ECO:0000256" key="1">
    <source>
        <dbReference type="SAM" id="Phobius"/>
    </source>
</evidence>
<organism evidence="2 3">
    <name type="scientific">Candidatus Acidiferrum panamense</name>
    <dbReference type="NCBI Taxonomy" id="2741543"/>
    <lineage>
        <taxon>Bacteria</taxon>
        <taxon>Pseudomonadati</taxon>
        <taxon>Acidobacteriota</taxon>
        <taxon>Terriglobia</taxon>
        <taxon>Candidatus Acidiferrales</taxon>
        <taxon>Candidatus Acidiferrum</taxon>
    </lineage>
</organism>
<evidence type="ECO:0000313" key="2">
    <source>
        <dbReference type="EMBL" id="MBA0085136.1"/>
    </source>
</evidence>
<sequence>GKLNSFDEVIYYGNLAAGLLAPAVFVHFCLSFPEPRKWLQSGTHASLIYLPALVLFVLYVAFAAGVLTVSIPLVELRWVLDRVWVVLSTVPYVIGGITLSLAYRKAEDPIVRQQLKWLRNGTFCGILPFGVFYILPYALGAIPNEYLKMSVLSLPLIPLTLAYAIVRYRLMDVDILFRRGYAYTLATLCVLAAFYAIVFSLGSEVQKNFKDLGNTGLITVMLITAFLFQPIRNWIQERLDKYFYRDQYDYRRTLVEFARELSSETDLDAMLASVGERLLHTLPIKHLAFFLAQEGPAGTAFQLHKAMGPNARMASARGEELDLSFLGWKLQDAYLFFDRTRHQLDAVSRSWPGSVRRTIADLDLTYYLPCTVRGRTIAYMGI</sequence>
<feature type="transmembrane region" description="Helical" evidence="1">
    <location>
        <begin position="45"/>
        <end position="71"/>
    </location>
</feature>
<feature type="transmembrane region" description="Helical" evidence="1">
    <location>
        <begin position="83"/>
        <end position="103"/>
    </location>
</feature>
<dbReference type="Proteomes" id="UP000567293">
    <property type="component" value="Unassembled WGS sequence"/>
</dbReference>
<feature type="transmembrane region" description="Helical" evidence="1">
    <location>
        <begin position="180"/>
        <end position="203"/>
    </location>
</feature>
<keyword evidence="1" id="KW-1133">Transmembrane helix</keyword>
<protein>
    <submittedName>
        <fullName evidence="2">Histidine kinase</fullName>
    </submittedName>
</protein>
<feature type="transmembrane region" description="Helical" evidence="1">
    <location>
        <begin position="215"/>
        <end position="235"/>
    </location>
</feature>
<feature type="transmembrane region" description="Helical" evidence="1">
    <location>
        <begin position="12"/>
        <end position="33"/>
    </location>
</feature>
<dbReference type="EMBL" id="JACDQQ010000878">
    <property type="protein sequence ID" value="MBA0085136.1"/>
    <property type="molecule type" value="Genomic_DNA"/>
</dbReference>
<feature type="non-terminal residue" evidence="2">
    <location>
        <position position="1"/>
    </location>
</feature>
<accession>A0A7V8NPK4</accession>
<comment type="caution">
    <text evidence="2">The sequence shown here is derived from an EMBL/GenBank/DDBJ whole genome shotgun (WGS) entry which is preliminary data.</text>
</comment>
<reference evidence="2" key="1">
    <citation type="submission" date="2020-06" db="EMBL/GenBank/DDBJ databases">
        <title>Legume-microbial interactions unlock mineral nutrients during tropical forest succession.</title>
        <authorList>
            <person name="Epihov D.Z."/>
        </authorList>
    </citation>
    <scope>NUCLEOTIDE SEQUENCE [LARGE SCALE GENOMIC DNA]</scope>
    <source>
        <strain evidence="2">Pan2503</strain>
    </source>
</reference>
<keyword evidence="1" id="KW-0472">Membrane</keyword>
<keyword evidence="2" id="KW-0418">Kinase</keyword>
<keyword evidence="2" id="KW-0808">Transferase</keyword>
<evidence type="ECO:0000313" key="3">
    <source>
        <dbReference type="Proteomes" id="UP000567293"/>
    </source>
</evidence>